<evidence type="ECO:0000256" key="1">
    <source>
        <dbReference type="SAM" id="Phobius"/>
    </source>
</evidence>
<reference evidence="2" key="1">
    <citation type="submission" date="2020-06" db="EMBL/GenBank/DDBJ databases">
        <authorList>
            <person name="Onetto C."/>
        </authorList>
    </citation>
    <scope>NUCLEOTIDE SEQUENCE</scope>
</reference>
<feature type="transmembrane region" description="Helical" evidence="1">
    <location>
        <begin position="78"/>
        <end position="102"/>
    </location>
</feature>
<keyword evidence="1" id="KW-1133">Transmembrane helix</keyword>
<keyword evidence="1" id="KW-0472">Membrane</keyword>
<dbReference type="EMBL" id="CAIJEN010000014">
    <property type="protein sequence ID" value="CAD0093718.1"/>
    <property type="molecule type" value="Genomic_DNA"/>
</dbReference>
<dbReference type="Proteomes" id="UP000716446">
    <property type="component" value="Unassembled WGS sequence"/>
</dbReference>
<evidence type="ECO:0000313" key="3">
    <source>
        <dbReference type="Proteomes" id="UP000716446"/>
    </source>
</evidence>
<keyword evidence="1" id="KW-0812">Transmembrane</keyword>
<gene>
    <name evidence="2" type="ORF">AWRI4619_LOCUS7941</name>
</gene>
<evidence type="ECO:0000313" key="2">
    <source>
        <dbReference type="EMBL" id="CAD0093718.1"/>
    </source>
</evidence>
<dbReference type="AlphaFoldDB" id="A0A9N8JUT7"/>
<organism evidence="2 3">
    <name type="scientific">Aureobasidium vineae</name>
    <dbReference type="NCBI Taxonomy" id="2773715"/>
    <lineage>
        <taxon>Eukaryota</taxon>
        <taxon>Fungi</taxon>
        <taxon>Dikarya</taxon>
        <taxon>Ascomycota</taxon>
        <taxon>Pezizomycotina</taxon>
        <taxon>Dothideomycetes</taxon>
        <taxon>Dothideomycetidae</taxon>
        <taxon>Dothideales</taxon>
        <taxon>Saccotheciaceae</taxon>
        <taxon>Aureobasidium</taxon>
    </lineage>
</organism>
<sequence length="112" mass="12306">MTSNTTKDSDTLSQTSTLAGIATTDFAPRATTKNNHDFIALQTLLETPELVATTSSSDTSEIFVDSQSLIKKHKRLKIYWIMGFTIVGCCMVLASILVVIFGPRSVRQNHAR</sequence>
<name>A0A9N8JUT7_9PEZI</name>
<protein>
    <submittedName>
        <fullName evidence="2">Uncharacterized protein</fullName>
    </submittedName>
</protein>
<accession>A0A9N8JUT7</accession>
<keyword evidence="3" id="KW-1185">Reference proteome</keyword>
<proteinExistence type="predicted"/>
<comment type="caution">
    <text evidence="2">The sequence shown here is derived from an EMBL/GenBank/DDBJ whole genome shotgun (WGS) entry which is preliminary data.</text>
</comment>